<keyword evidence="10" id="KW-1185">Reference proteome</keyword>
<dbReference type="SUPFAM" id="SSF52777">
    <property type="entry name" value="CoA-dependent acyltransferases"/>
    <property type="match status" value="1"/>
</dbReference>
<gene>
    <name evidence="9" type="ORF">M0R88_06960</name>
</gene>
<dbReference type="Gene3D" id="4.10.320.10">
    <property type="entry name" value="E3-binding domain"/>
    <property type="match status" value="2"/>
</dbReference>
<proteinExistence type="inferred from homology"/>
<name>A0A8U0IM42_9EURY</name>
<dbReference type="Gene3D" id="2.40.50.100">
    <property type="match status" value="1"/>
</dbReference>
<dbReference type="SUPFAM" id="SSF51230">
    <property type="entry name" value="Single hybrid motif"/>
    <property type="match status" value="1"/>
</dbReference>
<keyword evidence="4" id="KW-0450">Lipoyl</keyword>
<dbReference type="PANTHER" id="PTHR43178:SF5">
    <property type="entry name" value="LIPOAMIDE ACYLTRANSFERASE COMPONENT OF BRANCHED-CHAIN ALPHA-KETO ACID DEHYDROGENASE COMPLEX, MITOCHONDRIAL"/>
    <property type="match status" value="1"/>
</dbReference>
<sequence length="532" mass="56108">MVREFKLPDVGEGVAEGEIVSWLVEEGDAVTEDQAVAEVETDKAIVEVPSPVNGTVREIIPEEGEVVEVGSVIITFDVEGEPVEEGQTEGEARRAAESDAGSAPESEASGEAEQATTQGDATEETVAEEVSTGEGRVFAAPSARRLARELGVDIASVEGSGPSGRVTERDVRQTAESAGTDDASGETGGASQSGGEPSAQSGGATSGPGPMEDDVSGKSGGATSGPAPTSVESADRERTLAAPATRRVAEEQGVDLNAVPATEQRDGEAFVTSEAVMQYAEAQRQAQQSQAETAAETSAGERVERIQYKGVRKTIGDAMSRSKYTAPHVTHHDTAVVEDLVDTRERLKPKAEEQGIRLTYMPFVMKAVVAALKQHPKLNAELDEEAGEILRKNYYNVGVATATDAGLMVPVVDDVDHKGLLQISSEVNEVVQKARDRSISRDELQGSTFSVTNFGAIGGEYATPILNYPEAAILGIGELKQRPVVEDGEVVAKHTLPISLSIDHRIVDGADAAAFANTFIEYVENPELLLLE</sequence>
<dbReference type="InterPro" id="IPR004167">
    <property type="entry name" value="PSBD"/>
</dbReference>
<dbReference type="InterPro" id="IPR000089">
    <property type="entry name" value="Biotin_lipoyl"/>
</dbReference>
<evidence type="ECO:0000256" key="1">
    <source>
        <dbReference type="ARBA" id="ARBA00001938"/>
    </source>
</evidence>
<dbReference type="GO" id="GO:0016407">
    <property type="term" value="F:acetyltransferase activity"/>
    <property type="evidence" value="ECO:0007669"/>
    <property type="project" value="TreeGrafter"/>
</dbReference>
<organism evidence="9 10">
    <name type="scientific">Halorussus gelatinilyticus</name>
    <dbReference type="NCBI Taxonomy" id="2937524"/>
    <lineage>
        <taxon>Archaea</taxon>
        <taxon>Methanobacteriati</taxon>
        <taxon>Methanobacteriota</taxon>
        <taxon>Stenosarchaea group</taxon>
        <taxon>Halobacteria</taxon>
        <taxon>Halobacteriales</taxon>
        <taxon>Haladaptataceae</taxon>
        <taxon>Halorussus</taxon>
    </lineage>
</organism>
<feature type="compositionally biased region" description="Acidic residues" evidence="6">
    <location>
        <begin position="79"/>
        <end position="88"/>
    </location>
</feature>
<dbReference type="PROSITE" id="PS51826">
    <property type="entry name" value="PSBD"/>
    <property type="match status" value="1"/>
</dbReference>
<accession>A0A8U0IM42</accession>
<dbReference type="InterPro" id="IPR011053">
    <property type="entry name" value="Single_hybrid_motif"/>
</dbReference>
<dbReference type="GO" id="GO:0005737">
    <property type="term" value="C:cytoplasm"/>
    <property type="evidence" value="ECO:0007669"/>
    <property type="project" value="TreeGrafter"/>
</dbReference>
<comment type="similarity">
    <text evidence="2">Belongs to the 2-oxoacid dehydrogenase family.</text>
</comment>
<dbReference type="GeneID" id="72189581"/>
<dbReference type="SUPFAM" id="SSF47005">
    <property type="entry name" value="Peripheral subunit-binding domain of 2-oxo acid dehydrogenase complex"/>
    <property type="match status" value="1"/>
</dbReference>
<evidence type="ECO:0000259" key="7">
    <source>
        <dbReference type="PROSITE" id="PS50968"/>
    </source>
</evidence>
<dbReference type="Gene3D" id="3.30.559.10">
    <property type="entry name" value="Chloramphenicol acetyltransferase-like domain"/>
    <property type="match status" value="1"/>
</dbReference>
<dbReference type="FunFam" id="3.30.559.10:FF:000007">
    <property type="entry name" value="Dihydrolipoamide acetyltransferase component of pyruvate dehydrogenase complex"/>
    <property type="match status" value="1"/>
</dbReference>
<dbReference type="InterPro" id="IPR003016">
    <property type="entry name" value="2-oxoA_DH_lipoyl-BS"/>
</dbReference>
<reference evidence="9" key="1">
    <citation type="submission" date="2022-04" db="EMBL/GenBank/DDBJ databases">
        <title>Diverse halophilic archaea isolated from saline environments.</title>
        <authorList>
            <person name="Cui H.-L."/>
        </authorList>
    </citation>
    <scope>NUCLEOTIDE SEQUENCE</scope>
    <source>
        <strain evidence="9">XZYJT40</strain>
    </source>
</reference>
<feature type="region of interest" description="Disordered" evidence="6">
    <location>
        <begin position="79"/>
        <end position="266"/>
    </location>
</feature>
<dbReference type="EMBL" id="CP096658">
    <property type="protein sequence ID" value="UPW01828.1"/>
    <property type="molecule type" value="Genomic_DNA"/>
</dbReference>
<feature type="domain" description="Peripheral subunit-binding (PSBD)" evidence="8">
    <location>
        <begin position="138"/>
        <end position="175"/>
    </location>
</feature>
<dbReference type="Pfam" id="PF00364">
    <property type="entry name" value="Biotin_lipoyl"/>
    <property type="match status" value="1"/>
</dbReference>
<dbReference type="Proteomes" id="UP000830434">
    <property type="component" value="Chromosome"/>
</dbReference>
<evidence type="ECO:0000256" key="5">
    <source>
        <dbReference type="ARBA" id="ARBA00023315"/>
    </source>
</evidence>
<evidence type="ECO:0000256" key="6">
    <source>
        <dbReference type="SAM" id="MobiDB-lite"/>
    </source>
</evidence>
<evidence type="ECO:0000256" key="4">
    <source>
        <dbReference type="ARBA" id="ARBA00022823"/>
    </source>
</evidence>
<dbReference type="PANTHER" id="PTHR43178">
    <property type="entry name" value="DIHYDROLIPOAMIDE ACETYLTRANSFERASE COMPONENT OF PYRUVATE DEHYDROGENASE COMPLEX"/>
    <property type="match status" value="1"/>
</dbReference>
<protein>
    <submittedName>
        <fullName evidence="9">2-oxo acid dehydrogenase subunit E2</fullName>
    </submittedName>
</protein>
<dbReference type="InterPro" id="IPR050743">
    <property type="entry name" value="2-oxoacid_DH_E2_comp"/>
</dbReference>
<dbReference type="CDD" id="cd06849">
    <property type="entry name" value="lipoyl_domain"/>
    <property type="match status" value="1"/>
</dbReference>
<dbReference type="InterPro" id="IPR023213">
    <property type="entry name" value="CAT-like_dom_sf"/>
</dbReference>
<dbReference type="InterPro" id="IPR001078">
    <property type="entry name" value="2-oxoacid_DH_actylTfrase"/>
</dbReference>
<evidence type="ECO:0000313" key="10">
    <source>
        <dbReference type="Proteomes" id="UP000830434"/>
    </source>
</evidence>
<evidence type="ECO:0000256" key="3">
    <source>
        <dbReference type="ARBA" id="ARBA00022679"/>
    </source>
</evidence>
<keyword evidence="5" id="KW-0012">Acyltransferase</keyword>
<dbReference type="GO" id="GO:0031405">
    <property type="term" value="F:lipoic acid binding"/>
    <property type="evidence" value="ECO:0007669"/>
    <property type="project" value="TreeGrafter"/>
</dbReference>
<feature type="domain" description="Lipoyl-binding" evidence="7">
    <location>
        <begin position="2"/>
        <end position="77"/>
    </location>
</feature>
<dbReference type="AlphaFoldDB" id="A0A8U0IM42"/>
<keyword evidence="3" id="KW-0808">Transferase</keyword>
<dbReference type="RefSeq" id="WP_248656215.1">
    <property type="nucleotide sequence ID" value="NZ_CP096658.1"/>
</dbReference>
<dbReference type="InterPro" id="IPR036625">
    <property type="entry name" value="E3-bd_dom_sf"/>
</dbReference>
<dbReference type="Pfam" id="PF02817">
    <property type="entry name" value="E3_binding"/>
    <property type="match status" value="1"/>
</dbReference>
<feature type="compositionally biased region" description="Polar residues" evidence="6">
    <location>
        <begin position="193"/>
        <end position="203"/>
    </location>
</feature>
<dbReference type="PROSITE" id="PS00189">
    <property type="entry name" value="LIPOYL"/>
    <property type="match status" value="1"/>
</dbReference>
<comment type="cofactor">
    <cofactor evidence="1">
        <name>(R)-lipoate</name>
        <dbReference type="ChEBI" id="CHEBI:83088"/>
    </cofactor>
</comment>
<evidence type="ECO:0000259" key="8">
    <source>
        <dbReference type="PROSITE" id="PS51826"/>
    </source>
</evidence>
<dbReference type="PROSITE" id="PS50968">
    <property type="entry name" value="BIOTINYL_LIPOYL"/>
    <property type="match status" value="1"/>
</dbReference>
<evidence type="ECO:0000256" key="2">
    <source>
        <dbReference type="ARBA" id="ARBA00007317"/>
    </source>
</evidence>
<feature type="compositionally biased region" description="Low complexity" evidence="6">
    <location>
        <begin position="98"/>
        <end position="115"/>
    </location>
</feature>
<dbReference type="Pfam" id="PF00198">
    <property type="entry name" value="2-oxoacid_dh"/>
    <property type="match status" value="1"/>
</dbReference>
<dbReference type="KEGG" id="haxz:M0R88_06960"/>
<evidence type="ECO:0000313" key="9">
    <source>
        <dbReference type="EMBL" id="UPW01828.1"/>
    </source>
</evidence>